<keyword evidence="4" id="KW-1185">Reference proteome</keyword>
<dbReference type="AlphaFoldDB" id="A0AA36H8U1"/>
<feature type="transmembrane region" description="Helical" evidence="2">
    <location>
        <begin position="58"/>
        <end position="78"/>
    </location>
</feature>
<reference evidence="3" key="1">
    <citation type="submission" date="2023-07" db="EMBL/GenBank/DDBJ databases">
        <authorList>
            <consortium name="CYATHOMIX"/>
        </authorList>
    </citation>
    <scope>NUCLEOTIDE SEQUENCE</scope>
    <source>
        <strain evidence="3">N/A</strain>
    </source>
</reference>
<dbReference type="PANTHER" id="PTHR13146">
    <property type="match status" value="1"/>
</dbReference>
<keyword evidence="2" id="KW-0812">Transmembrane</keyword>
<dbReference type="Proteomes" id="UP001176961">
    <property type="component" value="Unassembled WGS sequence"/>
</dbReference>
<comment type="caution">
    <text evidence="3">The sequence shown here is derived from an EMBL/GenBank/DDBJ whole genome shotgun (WGS) entry which is preliminary data.</text>
</comment>
<proteinExistence type="predicted"/>
<feature type="transmembrane region" description="Helical" evidence="2">
    <location>
        <begin position="115"/>
        <end position="135"/>
    </location>
</feature>
<feature type="non-terminal residue" evidence="3">
    <location>
        <position position="225"/>
    </location>
</feature>
<feature type="compositionally biased region" description="Polar residues" evidence="1">
    <location>
        <begin position="181"/>
        <end position="194"/>
    </location>
</feature>
<evidence type="ECO:0000256" key="2">
    <source>
        <dbReference type="SAM" id="Phobius"/>
    </source>
</evidence>
<keyword evidence="2" id="KW-1133">Transmembrane helix</keyword>
<dbReference type="EMBL" id="CATQJL010000316">
    <property type="protein sequence ID" value="CAJ0606077.1"/>
    <property type="molecule type" value="Genomic_DNA"/>
</dbReference>
<accession>A0AA36H8U1</accession>
<evidence type="ECO:0000313" key="4">
    <source>
        <dbReference type="Proteomes" id="UP001176961"/>
    </source>
</evidence>
<name>A0AA36H8U1_CYLNA</name>
<keyword evidence="2" id="KW-0472">Membrane</keyword>
<gene>
    <name evidence="3" type="ORF">CYNAS_LOCUS18060</name>
</gene>
<evidence type="ECO:0000256" key="1">
    <source>
        <dbReference type="SAM" id="MobiDB-lite"/>
    </source>
</evidence>
<feature type="compositionally biased region" description="Low complexity" evidence="1">
    <location>
        <begin position="195"/>
        <end position="214"/>
    </location>
</feature>
<organism evidence="3 4">
    <name type="scientific">Cylicocyclus nassatus</name>
    <name type="common">Nematode worm</name>
    <dbReference type="NCBI Taxonomy" id="53992"/>
    <lineage>
        <taxon>Eukaryota</taxon>
        <taxon>Metazoa</taxon>
        <taxon>Ecdysozoa</taxon>
        <taxon>Nematoda</taxon>
        <taxon>Chromadorea</taxon>
        <taxon>Rhabditida</taxon>
        <taxon>Rhabditina</taxon>
        <taxon>Rhabditomorpha</taxon>
        <taxon>Strongyloidea</taxon>
        <taxon>Strongylidae</taxon>
        <taxon>Cylicocyclus</taxon>
    </lineage>
</organism>
<feature type="region of interest" description="Disordered" evidence="1">
    <location>
        <begin position="1"/>
        <end position="26"/>
    </location>
</feature>
<dbReference type="PANTHER" id="PTHR13146:SF0">
    <property type="entry name" value="SOLUTE CARRIER FAMILY 35 MEMBER F6"/>
    <property type="match status" value="1"/>
</dbReference>
<dbReference type="GO" id="GO:0016020">
    <property type="term" value="C:membrane"/>
    <property type="evidence" value="ECO:0007669"/>
    <property type="project" value="TreeGrafter"/>
</dbReference>
<evidence type="ECO:0000313" key="3">
    <source>
        <dbReference type="EMBL" id="CAJ0606077.1"/>
    </source>
</evidence>
<sequence>NHRLSAGSHKATAKTHQKPGSGDFVPGPPNFPSKFSSELTSRNCDPVYAWRQIVEEPLIAVALAGLIISIAFFNFAGITVTKVLSATTRTVVDSIRTVVIWAASIPLFHAKFIPYQIIGFVLLILGMCFYNDIIFGPWYRTKFLPDINTTEEPRGCTRCCFAFWGVEKEEEDEEEQDRKSSISTIEDPQTQKTIQSTRSARSARSVHSHQSAVSITDEGLPDSRR</sequence>
<protein>
    <submittedName>
        <fullName evidence="3">Uncharacterized protein</fullName>
    </submittedName>
</protein>
<feature type="region of interest" description="Disordered" evidence="1">
    <location>
        <begin position="171"/>
        <end position="225"/>
    </location>
</feature>